<evidence type="ECO:0000313" key="9">
    <source>
        <dbReference type="EMBL" id="MET4580721.1"/>
    </source>
</evidence>
<feature type="transmembrane region" description="Helical" evidence="8">
    <location>
        <begin position="211"/>
        <end position="230"/>
    </location>
</feature>
<feature type="transmembrane region" description="Helical" evidence="8">
    <location>
        <begin position="36"/>
        <end position="59"/>
    </location>
</feature>
<sequence length="436" mass="46177">MPSDRAAPSNSAVPSKSVVPSKRAMPWSSAALSSRGLLWVAFVAVHLWLGMLCLFGPGYPLGDVTVVYRLWVDQIVLGDYWVGIDGVWVYPILAIAPMLAAFALGPAVYASTWLTIVMLVDAVAFAAITGWLTSRNRAVVGWWWIGFLLLLGPVAVARIDAITVALAIVGVLLLATRPVAAAVVLAVATWVKVWPAALLAAVVITHRRRRGIVLAALAVSAAVVAIALLFGSGGNVFSFVTQQTGRGLQVEAPISMVWLWQAALGSPSTSIYYDQQILTYQFVGDGVAATASLMTPVLALAALAVAALGVWGVMRGARSSALLAPLALALVTTLIAFNKVGSPQFISWLAVPVVLGLATRLAGHGRSFRFPAILVLVVAALTQSFYPYLYNELLSLDPILVLAITVRNLLLFVVLAWAIREVVVVALDAASPRAKE</sequence>
<feature type="transmembrane region" description="Helical" evidence="8">
    <location>
        <begin position="80"/>
        <end position="104"/>
    </location>
</feature>
<accession>A0ABV2QI49</accession>
<keyword evidence="2" id="KW-1003">Cell membrane</keyword>
<evidence type="ECO:0000256" key="6">
    <source>
        <dbReference type="ARBA" id="ARBA00023136"/>
    </source>
</evidence>
<evidence type="ECO:0000256" key="8">
    <source>
        <dbReference type="SAM" id="Phobius"/>
    </source>
</evidence>
<reference evidence="9 10" key="1">
    <citation type="submission" date="2024-06" db="EMBL/GenBank/DDBJ databases">
        <title>Sorghum-associated microbial communities from plants grown in Nebraska, USA.</title>
        <authorList>
            <person name="Schachtman D."/>
        </authorList>
    </citation>
    <scope>NUCLEOTIDE SEQUENCE [LARGE SCALE GENOMIC DNA]</scope>
    <source>
        <strain evidence="9 10">2857</strain>
    </source>
</reference>
<comment type="subcellular location">
    <subcellularLocation>
        <location evidence="1">Cell membrane</location>
        <topology evidence="1">Multi-pass membrane protein</topology>
    </subcellularLocation>
</comment>
<evidence type="ECO:0000256" key="1">
    <source>
        <dbReference type="ARBA" id="ARBA00004651"/>
    </source>
</evidence>
<evidence type="ECO:0000256" key="3">
    <source>
        <dbReference type="ARBA" id="ARBA00022679"/>
    </source>
</evidence>
<feature type="transmembrane region" description="Helical" evidence="8">
    <location>
        <begin position="370"/>
        <end position="389"/>
    </location>
</feature>
<feature type="transmembrane region" description="Helical" evidence="8">
    <location>
        <begin position="293"/>
        <end position="314"/>
    </location>
</feature>
<comment type="similarity">
    <text evidence="7">Belongs to the glycosyltransferase 87 family.</text>
</comment>
<proteinExistence type="inferred from homology"/>
<protein>
    <recommendedName>
        <fullName evidence="11">DUF2029 domain-containing protein</fullName>
    </recommendedName>
</protein>
<dbReference type="Proteomes" id="UP001549257">
    <property type="component" value="Unassembled WGS sequence"/>
</dbReference>
<feature type="transmembrane region" description="Helical" evidence="8">
    <location>
        <begin position="179"/>
        <end position="204"/>
    </location>
</feature>
<dbReference type="InterPro" id="IPR018584">
    <property type="entry name" value="GT87"/>
</dbReference>
<feature type="transmembrane region" description="Helical" evidence="8">
    <location>
        <begin position="345"/>
        <end position="363"/>
    </location>
</feature>
<evidence type="ECO:0000256" key="2">
    <source>
        <dbReference type="ARBA" id="ARBA00022475"/>
    </source>
</evidence>
<comment type="caution">
    <text evidence="9">The sequence shown here is derived from an EMBL/GenBank/DDBJ whole genome shotgun (WGS) entry which is preliminary data.</text>
</comment>
<keyword evidence="4 8" id="KW-0812">Transmembrane</keyword>
<feature type="transmembrane region" description="Helical" evidence="8">
    <location>
        <begin position="144"/>
        <end position="173"/>
    </location>
</feature>
<feature type="transmembrane region" description="Helical" evidence="8">
    <location>
        <begin position="321"/>
        <end position="339"/>
    </location>
</feature>
<name>A0ABV2QI49_9MICO</name>
<dbReference type="Pfam" id="PF09594">
    <property type="entry name" value="GT87"/>
    <property type="match status" value="1"/>
</dbReference>
<dbReference type="EMBL" id="JBEPSJ010000001">
    <property type="protein sequence ID" value="MET4580721.1"/>
    <property type="molecule type" value="Genomic_DNA"/>
</dbReference>
<evidence type="ECO:0000313" key="10">
    <source>
        <dbReference type="Proteomes" id="UP001549257"/>
    </source>
</evidence>
<evidence type="ECO:0000256" key="4">
    <source>
        <dbReference type="ARBA" id="ARBA00022692"/>
    </source>
</evidence>
<organism evidence="9 10">
    <name type="scientific">Conyzicola nivalis</name>
    <dbReference type="NCBI Taxonomy" id="1477021"/>
    <lineage>
        <taxon>Bacteria</taxon>
        <taxon>Bacillati</taxon>
        <taxon>Actinomycetota</taxon>
        <taxon>Actinomycetes</taxon>
        <taxon>Micrococcales</taxon>
        <taxon>Microbacteriaceae</taxon>
        <taxon>Conyzicola</taxon>
    </lineage>
</organism>
<evidence type="ECO:0000256" key="7">
    <source>
        <dbReference type="ARBA" id="ARBA00024033"/>
    </source>
</evidence>
<keyword evidence="6 8" id="KW-0472">Membrane</keyword>
<gene>
    <name evidence="9" type="ORF">ABIE21_000211</name>
</gene>
<feature type="transmembrane region" description="Helical" evidence="8">
    <location>
        <begin position="110"/>
        <end position="132"/>
    </location>
</feature>
<keyword evidence="10" id="KW-1185">Reference proteome</keyword>
<keyword evidence="5 8" id="KW-1133">Transmembrane helix</keyword>
<keyword evidence="3" id="KW-0808">Transferase</keyword>
<evidence type="ECO:0000256" key="5">
    <source>
        <dbReference type="ARBA" id="ARBA00022989"/>
    </source>
</evidence>
<evidence type="ECO:0008006" key="11">
    <source>
        <dbReference type="Google" id="ProtNLM"/>
    </source>
</evidence>